<dbReference type="PANTHER" id="PTHR43818:SF11">
    <property type="entry name" value="BCDNA.GH03377"/>
    <property type="match status" value="1"/>
</dbReference>
<evidence type="ECO:0000256" key="1">
    <source>
        <dbReference type="ARBA" id="ARBA00023002"/>
    </source>
</evidence>
<feature type="domain" description="Gfo/Idh/MocA-like oxidoreductase N-terminal" evidence="3">
    <location>
        <begin position="4"/>
        <end position="117"/>
    </location>
</feature>
<proteinExistence type="predicted"/>
<keyword evidence="1" id="KW-0560">Oxidoreductase</keyword>
<feature type="domain" description="GFO/IDH/MocA-like oxidoreductase" evidence="4">
    <location>
        <begin position="129"/>
        <end position="262"/>
    </location>
</feature>
<protein>
    <submittedName>
        <fullName evidence="5">Predicted dehydrogenase</fullName>
    </submittedName>
</protein>
<keyword evidence="6" id="KW-1185">Reference proteome</keyword>
<dbReference type="InterPro" id="IPR050463">
    <property type="entry name" value="Gfo/Idh/MocA_oxidrdct_glycsds"/>
</dbReference>
<dbReference type="PANTHER" id="PTHR43818">
    <property type="entry name" value="BCDNA.GH03377"/>
    <property type="match status" value="1"/>
</dbReference>
<name>A0A1H5HKG0_9MICO</name>
<keyword evidence="2" id="KW-0520">NAD</keyword>
<dbReference type="RefSeq" id="WP_089772761.1">
    <property type="nucleotide sequence ID" value="NZ_FNTX01000001.1"/>
</dbReference>
<dbReference type="GO" id="GO:0000166">
    <property type="term" value="F:nucleotide binding"/>
    <property type="evidence" value="ECO:0007669"/>
    <property type="project" value="InterPro"/>
</dbReference>
<dbReference type="Pfam" id="PF01408">
    <property type="entry name" value="GFO_IDH_MocA"/>
    <property type="match status" value="1"/>
</dbReference>
<dbReference type="GO" id="GO:0016491">
    <property type="term" value="F:oxidoreductase activity"/>
    <property type="evidence" value="ECO:0007669"/>
    <property type="project" value="UniProtKB-KW"/>
</dbReference>
<dbReference type="InterPro" id="IPR036291">
    <property type="entry name" value="NAD(P)-bd_dom_sf"/>
</dbReference>
<evidence type="ECO:0000313" key="6">
    <source>
        <dbReference type="Proteomes" id="UP000199220"/>
    </source>
</evidence>
<reference evidence="6" key="1">
    <citation type="submission" date="2016-10" db="EMBL/GenBank/DDBJ databases">
        <authorList>
            <person name="Varghese N."/>
            <person name="Submissions S."/>
        </authorList>
    </citation>
    <scope>NUCLEOTIDE SEQUENCE [LARGE SCALE GENOMIC DNA]</scope>
    <source>
        <strain evidence="6">DSM 21368</strain>
    </source>
</reference>
<evidence type="ECO:0000313" key="5">
    <source>
        <dbReference type="EMBL" id="SEE28526.1"/>
    </source>
</evidence>
<accession>A0A1H5HKG0</accession>
<dbReference type="SUPFAM" id="SSF55347">
    <property type="entry name" value="Glyceraldehyde-3-phosphate dehydrogenase-like, C-terminal domain"/>
    <property type="match status" value="1"/>
</dbReference>
<dbReference type="Pfam" id="PF22725">
    <property type="entry name" value="GFO_IDH_MocA_C3"/>
    <property type="match status" value="1"/>
</dbReference>
<gene>
    <name evidence="5" type="ORF">SAMN04488554_1989</name>
</gene>
<sequence>MSLGIGIIGCGVISRKYFDTFDRLDAAHVARVADRDDSRARSIAEQRGYRVSSVEDLLGADNVDAVVNLTTPNAHAAIAHAVINAGKAVFNEKPLAATTSEGRDLVAAASSAGVRLGCAPDTVLGTGTQTARKAVDDGLIGTPVAATATMAGPGPDRWHPNPEFYFVPGGGPLFDMGPYYIAALVHMLGPVAEVFGTGTRPRQHRTISSGDRAGESFPVQVDTHVTGGLVHASGAVSTIVMSFDTAASHAVPIEVHGLEGSLTLGPPNKVAEPVQLRLLGEKEWSVLPESAGFQDCARGYGVVDMMATPPGNEPRAGGALGLHVLDVMETLLRAGDEKRTLTVDSTCERPALVPLTEELAEAVPA</sequence>
<dbReference type="Proteomes" id="UP000199220">
    <property type="component" value="Unassembled WGS sequence"/>
</dbReference>
<dbReference type="Gene3D" id="3.30.360.10">
    <property type="entry name" value="Dihydrodipicolinate Reductase, domain 2"/>
    <property type="match status" value="1"/>
</dbReference>
<organism evidence="5 6">
    <name type="scientific">Ruania alba</name>
    <dbReference type="NCBI Taxonomy" id="648782"/>
    <lineage>
        <taxon>Bacteria</taxon>
        <taxon>Bacillati</taxon>
        <taxon>Actinomycetota</taxon>
        <taxon>Actinomycetes</taxon>
        <taxon>Micrococcales</taxon>
        <taxon>Ruaniaceae</taxon>
        <taxon>Ruania</taxon>
    </lineage>
</organism>
<dbReference type="Gene3D" id="3.40.50.720">
    <property type="entry name" value="NAD(P)-binding Rossmann-like Domain"/>
    <property type="match status" value="1"/>
</dbReference>
<dbReference type="InterPro" id="IPR055170">
    <property type="entry name" value="GFO_IDH_MocA-like_dom"/>
</dbReference>
<dbReference type="InterPro" id="IPR000683">
    <property type="entry name" value="Gfo/Idh/MocA-like_OxRdtase_N"/>
</dbReference>
<dbReference type="AlphaFoldDB" id="A0A1H5HKG0"/>
<dbReference type="EMBL" id="FNTX01000001">
    <property type="protein sequence ID" value="SEE28526.1"/>
    <property type="molecule type" value="Genomic_DNA"/>
</dbReference>
<evidence type="ECO:0000256" key="2">
    <source>
        <dbReference type="ARBA" id="ARBA00023027"/>
    </source>
</evidence>
<dbReference type="SUPFAM" id="SSF51735">
    <property type="entry name" value="NAD(P)-binding Rossmann-fold domains"/>
    <property type="match status" value="1"/>
</dbReference>
<dbReference type="STRING" id="648782.SAMN04488554_1989"/>
<dbReference type="OrthoDB" id="9776544at2"/>
<evidence type="ECO:0000259" key="3">
    <source>
        <dbReference type="Pfam" id="PF01408"/>
    </source>
</evidence>
<evidence type="ECO:0000259" key="4">
    <source>
        <dbReference type="Pfam" id="PF22725"/>
    </source>
</evidence>